<reference evidence="1" key="1">
    <citation type="submission" date="2016-10" db="EMBL/GenBank/DDBJ databases">
        <title>Sequence of Gallionella enrichment culture.</title>
        <authorList>
            <person name="Poehlein A."/>
            <person name="Muehling M."/>
            <person name="Daniel R."/>
        </authorList>
    </citation>
    <scope>NUCLEOTIDE SEQUENCE</scope>
</reference>
<proteinExistence type="predicted"/>
<dbReference type="AlphaFoldDB" id="A0A1J5PBQ3"/>
<accession>A0A1J5PBQ3</accession>
<dbReference type="EMBL" id="MLJW01007503">
    <property type="protein sequence ID" value="OIQ65223.1"/>
    <property type="molecule type" value="Genomic_DNA"/>
</dbReference>
<name>A0A1J5PBQ3_9ZZZZ</name>
<protein>
    <submittedName>
        <fullName evidence="1">Uncharacterized protein</fullName>
    </submittedName>
</protein>
<comment type="caution">
    <text evidence="1">The sequence shown here is derived from an EMBL/GenBank/DDBJ whole genome shotgun (WGS) entry which is preliminary data.</text>
</comment>
<organism evidence="1">
    <name type="scientific">mine drainage metagenome</name>
    <dbReference type="NCBI Taxonomy" id="410659"/>
    <lineage>
        <taxon>unclassified sequences</taxon>
        <taxon>metagenomes</taxon>
        <taxon>ecological metagenomes</taxon>
    </lineage>
</organism>
<gene>
    <name evidence="1" type="ORF">GALL_532220</name>
</gene>
<evidence type="ECO:0000313" key="1">
    <source>
        <dbReference type="EMBL" id="OIQ65223.1"/>
    </source>
</evidence>
<sequence length="81" mass="9345">MLPSGEFIEIHEEISVEDKWSLTQHKQYNVIPEAPSVDANALQRRIGLKERTRRGLSKWMYGEQVAKPTPKDLHELEGGHH</sequence>